<dbReference type="AlphaFoldDB" id="A0A378JWE5"/>
<feature type="domain" description="YjeF N-terminal" evidence="21">
    <location>
        <begin position="13"/>
        <end position="215"/>
    </location>
</feature>
<feature type="domain" description="YjeF C-terminal" evidence="20">
    <location>
        <begin position="224"/>
        <end position="492"/>
    </location>
</feature>
<evidence type="ECO:0000313" key="22">
    <source>
        <dbReference type="EMBL" id="STX52542.1"/>
    </source>
</evidence>
<gene>
    <name evidence="22" type="primary">nnr</name>
    <name evidence="17" type="synonym">nnrD</name>
    <name evidence="18" type="synonym">nnrE</name>
    <name evidence="22" type="ORF">NCTC13316_02658</name>
</gene>
<dbReference type="Gene3D" id="3.40.1190.20">
    <property type="match status" value="1"/>
</dbReference>
<evidence type="ECO:0000256" key="13">
    <source>
        <dbReference type="ARBA" id="ARBA00023268"/>
    </source>
</evidence>
<keyword evidence="12 17" id="KW-0456">Lyase</keyword>
<keyword evidence="5 18" id="KW-0479">Metal-binding</keyword>
<evidence type="ECO:0000256" key="6">
    <source>
        <dbReference type="ARBA" id="ARBA00022741"/>
    </source>
</evidence>
<dbReference type="InterPro" id="IPR029056">
    <property type="entry name" value="Ribokinase-like"/>
</dbReference>
<evidence type="ECO:0000256" key="15">
    <source>
        <dbReference type="ARBA" id="ARBA00048238"/>
    </source>
</evidence>
<comment type="similarity">
    <text evidence="3 19">In the N-terminal section; belongs to the NnrE/AIBP family.</text>
</comment>
<dbReference type="GO" id="GO:0005524">
    <property type="term" value="F:ATP binding"/>
    <property type="evidence" value="ECO:0007669"/>
    <property type="project" value="UniProtKB-UniRule"/>
</dbReference>
<comment type="function">
    <text evidence="18">Catalyzes the epimerization of the S- and R-forms of NAD(P)HX, a damaged form of NAD(P)H that is a result of enzymatic or heat-dependent hydration. This is a prerequisite for the S-specific NAD(P)H-hydrate dehydratase to allow the repair of both epimers of NAD(P)HX.</text>
</comment>
<feature type="binding site" evidence="17">
    <location>
        <position position="433"/>
    </location>
    <ligand>
        <name>(6S)-NADPHX</name>
        <dbReference type="ChEBI" id="CHEBI:64076"/>
    </ligand>
</feature>
<feature type="binding site" evidence="17">
    <location>
        <begin position="403"/>
        <end position="407"/>
    </location>
    <ligand>
        <name>AMP</name>
        <dbReference type="ChEBI" id="CHEBI:456215"/>
    </ligand>
</feature>
<proteinExistence type="inferred from homology"/>
<evidence type="ECO:0000256" key="8">
    <source>
        <dbReference type="ARBA" id="ARBA00022857"/>
    </source>
</evidence>
<dbReference type="GO" id="GO:0016301">
    <property type="term" value="F:kinase activity"/>
    <property type="evidence" value="ECO:0007669"/>
    <property type="project" value="UniProtKB-KW"/>
</dbReference>
<comment type="similarity">
    <text evidence="4 19">In the C-terminal section; belongs to the NnrD/CARKD family.</text>
</comment>
<dbReference type="EMBL" id="UGOD01000001">
    <property type="protein sequence ID" value="STX52542.1"/>
    <property type="molecule type" value="Genomic_DNA"/>
</dbReference>
<dbReference type="EC" id="5.1.99.6" evidence="19"/>
<evidence type="ECO:0000256" key="14">
    <source>
        <dbReference type="ARBA" id="ARBA00025153"/>
    </source>
</evidence>
<keyword evidence="8 17" id="KW-0521">NADP</keyword>
<keyword evidence="6 17" id="KW-0547">Nucleotide-binding</keyword>
<dbReference type="EC" id="4.2.1.136" evidence="19"/>
<dbReference type="PIRSF" id="PIRSF017184">
    <property type="entry name" value="Nnr"/>
    <property type="match status" value="1"/>
</dbReference>
<dbReference type="GO" id="GO:0110051">
    <property type="term" value="P:metabolite repair"/>
    <property type="evidence" value="ECO:0007669"/>
    <property type="project" value="TreeGrafter"/>
</dbReference>
<dbReference type="PROSITE" id="PS01050">
    <property type="entry name" value="YJEF_C_2"/>
    <property type="match status" value="1"/>
</dbReference>
<keyword evidence="23" id="KW-1185">Reference proteome</keyword>
<dbReference type="PROSITE" id="PS51383">
    <property type="entry name" value="YJEF_C_3"/>
    <property type="match status" value="1"/>
</dbReference>
<evidence type="ECO:0000259" key="20">
    <source>
        <dbReference type="PROSITE" id="PS51383"/>
    </source>
</evidence>
<comment type="catalytic activity">
    <reaction evidence="15 17 19">
        <text>(6S)-NADHX + ADP = AMP + phosphate + NADH + H(+)</text>
        <dbReference type="Rhea" id="RHEA:32223"/>
        <dbReference type="ChEBI" id="CHEBI:15378"/>
        <dbReference type="ChEBI" id="CHEBI:43474"/>
        <dbReference type="ChEBI" id="CHEBI:57945"/>
        <dbReference type="ChEBI" id="CHEBI:64074"/>
        <dbReference type="ChEBI" id="CHEBI:456215"/>
        <dbReference type="ChEBI" id="CHEBI:456216"/>
        <dbReference type="EC" id="4.2.1.136"/>
    </reaction>
</comment>
<comment type="similarity">
    <text evidence="17">Belongs to the NnrD/CARKD family.</text>
</comment>
<dbReference type="CDD" id="cd01171">
    <property type="entry name" value="YXKO-related"/>
    <property type="match status" value="1"/>
</dbReference>
<keyword evidence="10 17" id="KW-0520">NAD</keyword>
<evidence type="ECO:0000313" key="23">
    <source>
        <dbReference type="Proteomes" id="UP000254794"/>
    </source>
</evidence>
<evidence type="ECO:0000256" key="1">
    <source>
        <dbReference type="ARBA" id="ARBA00000013"/>
    </source>
</evidence>
<comment type="catalytic activity">
    <reaction evidence="1 18 19">
        <text>(6R)-NADHX = (6S)-NADHX</text>
        <dbReference type="Rhea" id="RHEA:32215"/>
        <dbReference type="ChEBI" id="CHEBI:64074"/>
        <dbReference type="ChEBI" id="CHEBI:64075"/>
        <dbReference type="EC" id="5.1.99.6"/>
    </reaction>
</comment>
<evidence type="ECO:0000256" key="9">
    <source>
        <dbReference type="ARBA" id="ARBA00022958"/>
    </source>
</evidence>
<organism evidence="22 23">
    <name type="scientific">Legionella busanensis</name>
    <dbReference type="NCBI Taxonomy" id="190655"/>
    <lineage>
        <taxon>Bacteria</taxon>
        <taxon>Pseudomonadati</taxon>
        <taxon>Pseudomonadota</taxon>
        <taxon>Gammaproteobacteria</taxon>
        <taxon>Legionellales</taxon>
        <taxon>Legionellaceae</taxon>
        <taxon>Legionella</taxon>
    </lineage>
</organism>
<dbReference type="GO" id="GO:0052855">
    <property type="term" value="F:ADP-dependent NAD(P)H-hydrate dehydratase activity"/>
    <property type="evidence" value="ECO:0007669"/>
    <property type="project" value="UniProtKB-UniRule"/>
</dbReference>
<feature type="binding site" evidence="18">
    <location>
        <position position="62"/>
    </location>
    <ligand>
        <name>K(+)</name>
        <dbReference type="ChEBI" id="CHEBI:29103"/>
    </ligand>
</feature>
<evidence type="ECO:0000256" key="18">
    <source>
        <dbReference type="HAMAP-Rule" id="MF_01966"/>
    </source>
</evidence>
<keyword evidence="11 18" id="KW-0413">Isomerase</keyword>
<feature type="binding site" evidence="18">
    <location>
        <position position="125"/>
    </location>
    <ligand>
        <name>K(+)</name>
        <dbReference type="ChEBI" id="CHEBI:29103"/>
    </ligand>
</feature>
<dbReference type="InterPro" id="IPR036652">
    <property type="entry name" value="YjeF_N_dom_sf"/>
</dbReference>
<dbReference type="PANTHER" id="PTHR12592:SF0">
    <property type="entry name" value="ATP-DEPENDENT (S)-NAD(P)H-HYDRATE DEHYDRATASE"/>
    <property type="match status" value="1"/>
</dbReference>
<evidence type="ECO:0000256" key="3">
    <source>
        <dbReference type="ARBA" id="ARBA00006001"/>
    </source>
</evidence>
<comment type="caution">
    <text evidence="17">Lacks conserved residue(s) required for the propagation of feature annotation.</text>
</comment>
<feature type="binding site" evidence="18">
    <location>
        <position position="158"/>
    </location>
    <ligand>
        <name>(6S)-NADPHX</name>
        <dbReference type="ChEBI" id="CHEBI:64076"/>
    </ligand>
</feature>
<dbReference type="OrthoDB" id="9806925at2"/>
<evidence type="ECO:0000256" key="19">
    <source>
        <dbReference type="PIRNR" id="PIRNR017184"/>
    </source>
</evidence>
<keyword evidence="7 17" id="KW-0067">ATP-binding</keyword>
<dbReference type="Gene3D" id="3.40.50.10260">
    <property type="entry name" value="YjeF N-terminal domain"/>
    <property type="match status" value="1"/>
</dbReference>
<comment type="catalytic activity">
    <reaction evidence="2 18 19">
        <text>(6R)-NADPHX = (6S)-NADPHX</text>
        <dbReference type="Rhea" id="RHEA:32227"/>
        <dbReference type="ChEBI" id="CHEBI:64076"/>
        <dbReference type="ChEBI" id="CHEBI:64077"/>
        <dbReference type="EC" id="5.1.99.6"/>
    </reaction>
</comment>
<comment type="cofactor">
    <cofactor evidence="18 19">
        <name>K(+)</name>
        <dbReference type="ChEBI" id="CHEBI:29103"/>
    </cofactor>
    <text evidence="18 19">Binds 1 potassium ion per subunit.</text>
</comment>
<dbReference type="InterPro" id="IPR030677">
    <property type="entry name" value="Nnr"/>
</dbReference>
<feature type="binding site" evidence="18">
    <location>
        <position position="161"/>
    </location>
    <ligand>
        <name>K(+)</name>
        <dbReference type="ChEBI" id="CHEBI:29103"/>
    </ligand>
</feature>
<dbReference type="GO" id="GO:0046496">
    <property type="term" value="P:nicotinamide nucleotide metabolic process"/>
    <property type="evidence" value="ECO:0007669"/>
    <property type="project" value="UniProtKB-UniRule"/>
</dbReference>
<evidence type="ECO:0000256" key="12">
    <source>
        <dbReference type="ARBA" id="ARBA00023239"/>
    </source>
</evidence>
<name>A0A378JWE5_9GAMM</name>
<dbReference type="Proteomes" id="UP000254794">
    <property type="component" value="Unassembled WGS sequence"/>
</dbReference>
<evidence type="ECO:0000256" key="17">
    <source>
        <dbReference type="HAMAP-Rule" id="MF_01965"/>
    </source>
</evidence>
<dbReference type="HAMAP" id="MF_01965">
    <property type="entry name" value="NADHX_dehydratase"/>
    <property type="match status" value="1"/>
</dbReference>
<dbReference type="InterPro" id="IPR000631">
    <property type="entry name" value="CARKD"/>
</dbReference>
<sequence length="494" mass="52480">MTSDIALFHTNLIRDCERAATVDYQMSESQLMSLAGVAAFKSLKRLFPTVQKIIVYCGSGNNAGDGYVIARLAHQEGYSVIINQYKPIDQLPPVAQQAALEAIDVGVTCHYMDEMIEDDADLIVDALLGIGLKGLVKEPILSAINQINESGLPVLAIDVPSGLNADTGAVMGDCVRATATITFIGYKLGMMTLDGPDYCGKVILNNLKLDHCLSQLTPSGYILEKSEFVSLLPKRPKNCHKADFGHILVIGGGYGMPGSICLAAQAALRVGAGLVTIATQSNYAKQAVANVPEVMIYGVEEANDILALLTKATVCVIGPGLGTDDWARSLFNQVITSQLPMIIDASALRLLAESPQYDDNWVLTPHPGEAASLLQCSTKDVQSDRYEAVNHLQTKFGGNVVLKGVGSLIRTDEPETYLCRAGNPGMATAGMGDVLSGVIAGLCAQKLALTDATKLGVWLHASAADKAAQDKGERGLIASDLMPYLRTLVNTLTV</sequence>
<evidence type="ECO:0000256" key="7">
    <source>
        <dbReference type="ARBA" id="ARBA00022840"/>
    </source>
</evidence>
<accession>A0A378JWE5</accession>
<evidence type="ECO:0000256" key="5">
    <source>
        <dbReference type="ARBA" id="ARBA00022723"/>
    </source>
</evidence>
<dbReference type="SUPFAM" id="SSF64153">
    <property type="entry name" value="YjeF N-terminal domain-like"/>
    <property type="match status" value="1"/>
</dbReference>
<dbReference type="HAMAP" id="MF_01966">
    <property type="entry name" value="NADHX_epimerase"/>
    <property type="match status" value="1"/>
</dbReference>
<comment type="function">
    <text evidence="17">Catalyzes the dehydration of the S-form of NAD(P)HX at the expense of ADP, which is converted to AMP. Together with NAD(P)HX epimerase, which catalyzes the epimerization of the S- and R-forms, the enzyme allows the repair of both epimers of NAD(P)HX, a damaged form of NAD(P)H that is a result of enzymatic or heat-dependent hydration.</text>
</comment>
<dbReference type="SUPFAM" id="SSF53613">
    <property type="entry name" value="Ribokinase-like"/>
    <property type="match status" value="1"/>
</dbReference>
<reference evidence="22 23" key="1">
    <citation type="submission" date="2018-06" db="EMBL/GenBank/DDBJ databases">
        <authorList>
            <consortium name="Pathogen Informatics"/>
            <person name="Doyle S."/>
        </authorList>
    </citation>
    <scope>NUCLEOTIDE SEQUENCE [LARGE SCALE GENOMIC DNA]</scope>
    <source>
        <strain evidence="22 23">NCTC13316</strain>
    </source>
</reference>
<dbReference type="GO" id="GO:0052856">
    <property type="term" value="F:NAD(P)HX epimerase activity"/>
    <property type="evidence" value="ECO:0007669"/>
    <property type="project" value="UniProtKB-UniRule"/>
</dbReference>
<feature type="binding site" evidence="17">
    <location>
        <position position="320"/>
    </location>
    <ligand>
        <name>(6S)-NADPHX</name>
        <dbReference type="ChEBI" id="CHEBI:64076"/>
    </ligand>
</feature>
<feature type="binding site" evidence="17">
    <location>
        <position position="366"/>
    </location>
    <ligand>
        <name>(6S)-NADPHX</name>
        <dbReference type="ChEBI" id="CHEBI:64076"/>
    </ligand>
</feature>
<evidence type="ECO:0000256" key="2">
    <source>
        <dbReference type="ARBA" id="ARBA00000909"/>
    </source>
</evidence>
<evidence type="ECO:0000256" key="4">
    <source>
        <dbReference type="ARBA" id="ARBA00009524"/>
    </source>
</evidence>
<comment type="subunit">
    <text evidence="17">Homotetramer.</text>
</comment>
<dbReference type="RefSeq" id="WP_115332095.1">
    <property type="nucleotide sequence ID" value="NZ_CAAAHP010000006.1"/>
</dbReference>
<evidence type="ECO:0000256" key="16">
    <source>
        <dbReference type="ARBA" id="ARBA00049209"/>
    </source>
</evidence>
<dbReference type="Pfam" id="PF03853">
    <property type="entry name" value="YjeF_N"/>
    <property type="match status" value="1"/>
</dbReference>
<dbReference type="GO" id="GO:0046872">
    <property type="term" value="F:metal ion binding"/>
    <property type="evidence" value="ECO:0007669"/>
    <property type="project" value="UniProtKB-UniRule"/>
</dbReference>
<dbReference type="PANTHER" id="PTHR12592">
    <property type="entry name" value="ATP-DEPENDENT (S)-NAD(P)H-HYDRATE DEHYDRATASE FAMILY MEMBER"/>
    <property type="match status" value="1"/>
</dbReference>
<evidence type="ECO:0000256" key="10">
    <source>
        <dbReference type="ARBA" id="ARBA00023027"/>
    </source>
</evidence>
<evidence type="ECO:0000259" key="21">
    <source>
        <dbReference type="PROSITE" id="PS51385"/>
    </source>
</evidence>
<dbReference type="NCBIfam" id="TIGR00197">
    <property type="entry name" value="yjeF_nterm"/>
    <property type="match status" value="1"/>
</dbReference>
<comment type="catalytic activity">
    <reaction evidence="16 17 19">
        <text>(6S)-NADPHX + ADP = AMP + phosphate + NADPH + H(+)</text>
        <dbReference type="Rhea" id="RHEA:32235"/>
        <dbReference type="ChEBI" id="CHEBI:15378"/>
        <dbReference type="ChEBI" id="CHEBI:43474"/>
        <dbReference type="ChEBI" id="CHEBI:57783"/>
        <dbReference type="ChEBI" id="CHEBI:64076"/>
        <dbReference type="ChEBI" id="CHEBI:456215"/>
        <dbReference type="ChEBI" id="CHEBI:456216"/>
        <dbReference type="EC" id="4.2.1.136"/>
    </reaction>
</comment>
<keyword evidence="22" id="KW-0808">Transferase</keyword>
<dbReference type="InterPro" id="IPR017953">
    <property type="entry name" value="Carbohydrate_kinase_pred_CS"/>
</dbReference>
<feature type="binding site" evidence="17">
    <location>
        <position position="432"/>
    </location>
    <ligand>
        <name>AMP</name>
        <dbReference type="ChEBI" id="CHEBI:456215"/>
    </ligand>
</feature>
<dbReference type="PROSITE" id="PS51385">
    <property type="entry name" value="YJEF_N"/>
    <property type="match status" value="1"/>
</dbReference>
<feature type="binding site" evidence="18">
    <location>
        <begin position="129"/>
        <end position="135"/>
    </location>
    <ligand>
        <name>(6S)-NADPHX</name>
        <dbReference type="ChEBI" id="CHEBI:64076"/>
    </ligand>
</feature>
<comment type="function">
    <text evidence="14 19">Bifunctional enzyme that catalyzes the epimerization of the S- and R-forms of NAD(P)HX and the dehydration of the S-form of NAD(P)HX at the expense of ADP, which is converted to AMP. This allows the repair of both epimers of NAD(P)HX, a damaged form of NAD(P)H that is a result of enzymatic or heat-dependent hydration.</text>
</comment>
<evidence type="ECO:0000256" key="11">
    <source>
        <dbReference type="ARBA" id="ARBA00023235"/>
    </source>
</evidence>
<protein>
    <recommendedName>
        <fullName evidence="19">Bifunctional NAD(P)H-hydrate repair enzyme</fullName>
    </recommendedName>
    <alternativeName>
        <fullName evidence="19">Nicotinamide nucleotide repair protein</fullName>
    </alternativeName>
    <domain>
        <recommendedName>
            <fullName evidence="19">ADP-dependent (S)-NAD(P)H-hydrate dehydratase</fullName>
            <ecNumber evidence="19">4.2.1.136</ecNumber>
        </recommendedName>
        <alternativeName>
            <fullName evidence="19">ADP-dependent NAD(P)HX dehydratase</fullName>
        </alternativeName>
    </domain>
    <domain>
        <recommendedName>
            <fullName evidence="19">NAD(P)H-hydrate epimerase</fullName>
            <ecNumber evidence="19">5.1.99.6</ecNumber>
        </recommendedName>
    </domain>
</protein>
<keyword evidence="9 18" id="KW-0630">Potassium</keyword>
<keyword evidence="13" id="KW-0511">Multifunctional enzyme</keyword>
<dbReference type="NCBIfam" id="TIGR00196">
    <property type="entry name" value="yjeF_cterm"/>
    <property type="match status" value="1"/>
</dbReference>
<dbReference type="InterPro" id="IPR004443">
    <property type="entry name" value="YjeF_N_dom"/>
</dbReference>
<keyword evidence="22" id="KW-0418">Kinase</keyword>
<dbReference type="Pfam" id="PF01256">
    <property type="entry name" value="Carb_kinase"/>
    <property type="match status" value="1"/>
</dbReference>
<comment type="similarity">
    <text evidence="18">Belongs to the NnrE/AIBP family.</text>
</comment>
<comment type="cofactor">
    <cofactor evidence="17">
        <name>Mg(2+)</name>
        <dbReference type="ChEBI" id="CHEBI:18420"/>
    </cofactor>
</comment>